<evidence type="ECO:0000256" key="2">
    <source>
        <dbReference type="ARBA" id="ARBA00023315"/>
    </source>
</evidence>
<dbReference type="Gene3D" id="3.40.630.30">
    <property type="match status" value="1"/>
</dbReference>
<dbReference type="RefSeq" id="WP_379786158.1">
    <property type="nucleotide sequence ID" value="NZ_JBHSMU010000018.1"/>
</dbReference>
<accession>A0ABW0LCR8</accession>
<proteinExistence type="predicted"/>
<evidence type="ECO:0000256" key="1">
    <source>
        <dbReference type="ARBA" id="ARBA00022679"/>
    </source>
</evidence>
<evidence type="ECO:0000259" key="3">
    <source>
        <dbReference type="PROSITE" id="PS51186"/>
    </source>
</evidence>
<comment type="caution">
    <text evidence="4">The sequence shown here is derived from an EMBL/GenBank/DDBJ whole genome shotgun (WGS) entry which is preliminary data.</text>
</comment>
<feature type="domain" description="N-acetyltransferase" evidence="3">
    <location>
        <begin position="3"/>
        <end position="159"/>
    </location>
</feature>
<dbReference type="InterPro" id="IPR050832">
    <property type="entry name" value="Bact_Acetyltransf"/>
</dbReference>
<dbReference type="SUPFAM" id="SSF55729">
    <property type="entry name" value="Acyl-CoA N-acyltransferases (Nat)"/>
    <property type="match status" value="1"/>
</dbReference>
<dbReference type="EMBL" id="JBHSMU010000018">
    <property type="protein sequence ID" value="MFC5462667.1"/>
    <property type="molecule type" value="Genomic_DNA"/>
</dbReference>
<dbReference type="GO" id="GO:0016746">
    <property type="term" value="F:acyltransferase activity"/>
    <property type="evidence" value="ECO:0007669"/>
    <property type="project" value="UniProtKB-KW"/>
</dbReference>
<dbReference type="PANTHER" id="PTHR43877">
    <property type="entry name" value="AMINOALKYLPHOSPHONATE N-ACETYLTRANSFERASE-RELATED-RELATED"/>
    <property type="match status" value="1"/>
</dbReference>
<dbReference type="PANTHER" id="PTHR43877:SF1">
    <property type="entry name" value="ACETYLTRANSFERASE"/>
    <property type="match status" value="1"/>
</dbReference>
<sequence>MEYHITSLADHPAHAAGVAERIYRLWGRLIHADTGMSASDFTEVIRSRAVTHRVPLTLIALAGDELVGTVSLKEDEPTTAENLSPWIGGLLVDDSWRGKGLGQALLAAAEAAAARLGYASLYLSCEPDVEHFYGRSGWALVRRTHSCGDEVALMTKRLTGRVPEASSGAD</sequence>
<dbReference type="InterPro" id="IPR016181">
    <property type="entry name" value="Acyl_CoA_acyltransferase"/>
</dbReference>
<name>A0ABW0LCR8_9BURK</name>
<keyword evidence="5" id="KW-1185">Reference proteome</keyword>
<dbReference type="PROSITE" id="PS51186">
    <property type="entry name" value="GNAT"/>
    <property type="match status" value="1"/>
</dbReference>
<dbReference type="InterPro" id="IPR000182">
    <property type="entry name" value="GNAT_dom"/>
</dbReference>
<protein>
    <submittedName>
        <fullName evidence="4">GNAT family N-acetyltransferase</fullName>
        <ecNumber evidence="4">2.3.-.-</ecNumber>
    </submittedName>
</protein>
<dbReference type="Pfam" id="PF00583">
    <property type="entry name" value="Acetyltransf_1"/>
    <property type="match status" value="1"/>
</dbReference>
<reference evidence="5" key="1">
    <citation type="journal article" date="2019" name="Int. J. Syst. Evol. Microbiol.">
        <title>The Global Catalogue of Microorganisms (GCM) 10K type strain sequencing project: providing services to taxonomists for standard genome sequencing and annotation.</title>
        <authorList>
            <consortium name="The Broad Institute Genomics Platform"/>
            <consortium name="The Broad Institute Genome Sequencing Center for Infectious Disease"/>
            <person name="Wu L."/>
            <person name="Ma J."/>
        </authorList>
    </citation>
    <scope>NUCLEOTIDE SEQUENCE [LARGE SCALE GENOMIC DNA]</scope>
    <source>
        <strain evidence="5">KACC 12649</strain>
    </source>
</reference>
<organism evidence="4 5">
    <name type="scientific">Massilia niabensis</name>
    <dbReference type="NCBI Taxonomy" id="544910"/>
    <lineage>
        <taxon>Bacteria</taxon>
        <taxon>Pseudomonadati</taxon>
        <taxon>Pseudomonadota</taxon>
        <taxon>Betaproteobacteria</taxon>
        <taxon>Burkholderiales</taxon>
        <taxon>Oxalobacteraceae</taxon>
        <taxon>Telluria group</taxon>
        <taxon>Massilia</taxon>
    </lineage>
</organism>
<evidence type="ECO:0000313" key="4">
    <source>
        <dbReference type="EMBL" id="MFC5462667.1"/>
    </source>
</evidence>
<keyword evidence="2 4" id="KW-0012">Acyltransferase</keyword>
<gene>
    <name evidence="4" type="ORF">ACFPN5_22910</name>
</gene>
<dbReference type="Proteomes" id="UP001596050">
    <property type="component" value="Unassembled WGS sequence"/>
</dbReference>
<dbReference type="CDD" id="cd04301">
    <property type="entry name" value="NAT_SF"/>
    <property type="match status" value="1"/>
</dbReference>
<dbReference type="EC" id="2.3.-.-" evidence="4"/>
<keyword evidence="1 4" id="KW-0808">Transferase</keyword>
<evidence type="ECO:0000313" key="5">
    <source>
        <dbReference type="Proteomes" id="UP001596050"/>
    </source>
</evidence>